<evidence type="ECO:0000313" key="1">
    <source>
        <dbReference type="EMBL" id="KAA6328435.1"/>
    </source>
</evidence>
<comment type="caution">
    <text evidence="1">The sequence shown here is derived from an EMBL/GenBank/DDBJ whole genome shotgun (WGS) entry which is preliminary data.</text>
</comment>
<gene>
    <name evidence="1" type="ORF">EZS27_022664</name>
</gene>
<reference evidence="1" key="1">
    <citation type="submission" date="2019-03" db="EMBL/GenBank/DDBJ databases">
        <title>Single cell metagenomics reveals metabolic interactions within the superorganism composed of flagellate Streblomastix strix and complex community of Bacteroidetes bacteria on its surface.</title>
        <authorList>
            <person name="Treitli S.C."/>
            <person name="Kolisko M."/>
            <person name="Husnik F."/>
            <person name="Keeling P."/>
            <person name="Hampl V."/>
        </authorList>
    </citation>
    <scope>NUCLEOTIDE SEQUENCE</scope>
    <source>
        <strain evidence="1">STM</strain>
    </source>
</reference>
<dbReference type="AlphaFoldDB" id="A0A5J4R4F8"/>
<organism evidence="1">
    <name type="scientific">termite gut metagenome</name>
    <dbReference type="NCBI Taxonomy" id="433724"/>
    <lineage>
        <taxon>unclassified sequences</taxon>
        <taxon>metagenomes</taxon>
        <taxon>organismal metagenomes</taxon>
    </lineage>
</organism>
<name>A0A5J4R4F8_9ZZZZ</name>
<dbReference type="EMBL" id="SNRY01001820">
    <property type="protein sequence ID" value="KAA6328435.1"/>
    <property type="molecule type" value="Genomic_DNA"/>
</dbReference>
<protein>
    <submittedName>
        <fullName evidence="1">Uncharacterized protein</fullName>
    </submittedName>
</protein>
<sequence length="317" mass="34115">MFVKRNLAGNERVYLNKSEITAKACVAARYQITEGTLPSVELMKQDDLLVTSLRIPQGESITESATLGEVSAMLLRANADLCLRDQISIVHEVQRFVTSGTVSIPRVALKLHEFTLDTTSLVPFYTLIPEHLFLVTNGDYIATDANGEEGALAYVISRRKAGKLLVSPQYMVITPGNSVYKTYTSEAKKAEALKSFDAGGFYFYDPESSDTRQDPEDAYFTVTAVTLNGTLAPKGGGELDVSSGDSLEIKGSKLTDVELKANITVGGPTAIATTVALSSVGTITATSDTSITIHVTIKGEINYLLRADSATIVYSFS</sequence>
<proteinExistence type="predicted"/>
<accession>A0A5J4R4F8</accession>